<evidence type="ECO:0008006" key="3">
    <source>
        <dbReference type="Google" id="ProtNLM"/>
    </source>
</evidence>
<dbReference type="GeneID" id="27726275"/>
<dbReference type="RefSeq" id="XP_016640931.1">
    <property type="nucleotide sequence ID" value="XM_016789104.1"/>
</dbReference>
<evidence type="ECO:0000313" key="1">
    <source>
        <dbReference type="EMBL" id="KEZ41132.1"/>
    </source>
</evidence>
<reference evidence="1 2" key="1">
    <citation type="journal article" date="2014" name="Genome Announc.">
        <title>Draft genome sequence of the pathogenic fungus Scedosporium apiospermum.</title>
        <authorList>
            <person name="Vandeputte P."/>
            <person name="Ghamrawi S."/>
            <person name="Rechenmann M."/>
            <person name="Iltis A."/>
            <person name="Giraud S."/>
            <person name="Fleury M."/>
            <person name="Thornton C."/>
            <person name="Delhaes L."/>
            <person name="Meyer W."/>
            <person name="Papon N."/>
            <person name="Bouchara J.P."/>
        </authorList>
    </citation>
    <scope>NUCLEOTIDE SEQUENCE [LARGE SCALE GENOMIC DNA]</scope>
    <source>
        <strain evidence="1 2">IHEM 14462</strain>
    </source>
</reference>
<dbReference type="InterPro" id="IPR016181">
    <property type="entry name" value="Acyl_CoA_acyltransferase"/>
</dbReference>
<dbReference type="Proteomes" id="UP000028545">
    <property type="component" value="Unassembled WGS sequence"/>
</dbReference>
<dbReference type="AlphaFoldDB" id="A0A084G1C0"/>
<proteinExistence type="predicted"/>
<evidence type="ECO:0000313" key="2">
    <source>
        <dbReference type="Proteomes" id="UP000028545"/>
    </source>
</evidence>
<keyword evidence="2" id="KW-1185">Reference proteome</keyword>
<dbReference type="KEGG" id="sapo:SAPIO_CDS7203"/>
<protein>
    <recommendedName>
        <fullName evidence="3">N-acetyltransferase domain-containing protein</fullName>
    </recommendedName>
</protein>
<accession>A0A084G1C0</accession>
<dbReference type="OMA" id="VPINLHN"/>
<dbReference type="HOGENOM" id="CLU_089360_0_0_1"/>
<dbReference type="VEuPathDB" id="FungiDB:SAPIO_CDS7203"/>
<dbReference type="OrthoDB" id="2326446at2759"/>
<comment type="caution">
    <text evidence="1">The sequence shown here is derived from an EMBL/GenBank/DDBJ whole genome shotgun (WGS) entry which is preliminary data.</text>
</comment>
<organism evidence="1 2">
    <name type="scientific">Pseudallescheria apiosperma</name>
    <name type="common">Scedosporium apiospermum</name>
    <dbReference type="NCBI Taxonomy" id="563466"/>
    <lineage>
        <taxon>Eukaryota</taxon>
        <taxon>Fungi</taxon>
        <taxon>Dikarya</taxon>
        <taxon>Ascomycota</taxon>
        <taxon>Pezizomycotina</taxon>
        <taxon>Sordariomycetes</taxon>
        <taxon>Hypocreomycetidae</taxon>
        <taxon>Microascales</taxon>
        <taxon>Microascaceae</taxon>
        <taxon>Scedosporium</taxon>
    </lineage>
</organism>
<dbReference type="EMBL" id="JOWA01000110">
    <property type="protein sequence ID" value="KEZ41132.1"/>
    <property type="molecule type" value="Genomic_DNA"/>
</dbReference>
<name>A0A084G1C0_PSEDA</name>
<gene>
    <name evidence="1" type="ORF">SAPIO_CDS7203</name>
</gene>
<sequence length="203" mass="23330">MKDLCSEKLRLIPFDGKSDAHAKRLYHQRIGCGWAEDEIEAWRVKHEKGEKGLFWLVLQDGVPGRDKLMEDHSIKYPEEKELLKDSSISVLGLERTATNQDFDTIGHIAVERRPATDKELGFPADEVAWITSLYISFAMQHLGLGRDVMNIVEKFLTREPLNARTAALDTMDKKMQLSPLMTRLIYEVRGHKIPAVLRSNEEW</sequence>
<dbReference type="SUPFAM" id="SSF55729">
    <property type="entry name" value="Acyl-CoA N-acyltransferases (Nat)"/>
    <property type="match status" value="1"/>
</dbReference>